<dbReference type="EMBL" id="PEWV01000055">
    <property type="protein sequence ID" value="PIU41463.1"/>
    <property type="molecule type" value="Genomic_DNA"/>
</dbReference>
<comment type="caution">
    <text evidence="1">The sequence shown here is derived from an EMBL/GenBank/DDBJ whole genome shotgun (WGS) entry which is preliminary data.</text>
</comment>
<name>A0A2J0L065_9BACT</name>
<evidence type="ECO:0000313" key="2">
    <source>
        <dbReference type="Proteomes" id="UP000230052"/>
    </source>
</evidence>
<dbReference type="InterPro" id="IPR009057">
    <property type="entry name" value="Homeodomain-like_sf"/>
</dbReference>
<proteinExistence type="predicted"/>
<sequence>MEVKEYSLREKKHAKTKIVIMNAFMERLKHNRFDGISIKEVCKDIEVAEGTFFNYFPEKIDVIGYYLYLATLKIIWEAQEDAPAGKYLPLINSVFSHLSDEFNNNNAAYQIISVLLVQSQRPRKMAISDLEKRLAFPNCEGIEKIPSVILDEWLKEQVILGLNNGELPPKTNVEDVVVSLMTIIIGTLLVVRFNNSNSRDYHYMRQLKALWRELGANGNDKRVRG</sequence>
<evidence type="ECO:0000313" key="1">
    <source>
        <dbReference type="EMBL" id="PIU41463.1"/>
    </source>
</evidence>
<dbReference type="AlphaFoldDB" id="A0A2J0L065"/>
<dbReference type="Gene3D" id="1.10.357.10">
    <property type="entry name" value="Tetracycline Repressor, domain 2"/>
    <property type="match status" value="1"/>
</dbReference>
<evidence type="ECO:0008006" key="3">
    <source>
        <dbReference type="Google" id="ProtNLM"/>
    </source>
</evidence>
<organism evidence="1 2">
    <name type="scientific">Candidatus Aquitaenariimonas noxiae</name>
    <dbReference type="NCBI Taxonomy" id="1974741"/>
    <lineage>
        <taxon>Bacteria</taxon>
        <taxon>Pseudomonadati</taxon>
        <taxon>Candidatus Omnitrophota</taxon>
        <taxon>Candidatus Aquitaenariimonas</taxon>
    </lineage>
</organism>
<dbReference type="SUPFAM" id="SSF46689">
    <property type="entry name" value="Homeodomain-like"/>
    <property type="match status" value="1"/>
</dbReference>
<protein>
    <recommendedName>
        <fullName evidence="3">HTH tetR-type domain-containing protein</fullName>
    </recommendedName>
</protein>
<dbReference type="Proteomes" id="UP000230052">
    <property type="component" value="Unassembled WGS sequence"/>
</dbReference>
<accession>A0A2J0L065</accession>
<gene>
    <name evidence="1" type="ORF">COS99_05320</name>
</gene>
<reference evidence="1 2" key="1">
    <citation type="submission" date="2017-09" db="EMBL/GenBank/DDBJ databases">
        <title>Depth-based differentiation of microbial function through sediment-hosted aquifers and enrichment of novel symbionts in the deep terrestrial subsurface.</title>
        <authorList>
            <person name="Probst A.J."/>
            <person name="Ladd B."/>
            <person name="Jarett J.K."/>
            <person name="Geller-Mcgrath D.E."/>
            <person name="Sieber C.M."/>
            <person name="Emerson J.B."/>
            <person name="Anantharaman K."/>
            <person name="Thomas B.C."/>
            <person name="Malmstrom R."/>
            <person name="Stieglmeier M."/>
            <person name="Klingl A."/>
            <person name="Woyke T."/>
            <person name="Ryan C.M."/>
            <person name="Banfield J.F."/>
        </authorList>
    </citation>
    <scope>NUCLEOTIDE SEQUENCE [LARGE SCALE GENOMIC DNA]</scope>
    <source>
        <strain evidence="1">CG07_land_8_20_14_0_80_42_15</strain>
    </source>
</reference>